<dbReference type="SMART" id="SM00388">
    <property type="entry name" value="HisKA"/>
    <property type="match status" value="1"/>
</dbReference>
<dbReference type="CDD" id="cd00082">
    <property type="entry name" value="HisKA"/>
    <property type="match status" value="1"/>
</dbReference>
<keyword evidence="3" id="KW-0597">Phosphoprotein</keyword>
<dbReference type="FunFam" id="3.30.565.10:FF:000006">
    <property type="entry name" value="Sensor histidine kinase WalK"/>
    <property type="match status" value="1"/>
</dbReference>
<evidence type="ECO:0000256" key="2">
    <source>
        <dbReference type="ARBA" id="ARBA00012438"/>
    </source>
</evidence>
<dbReference type="InterPro" id="IPR000014">
    <property type="entry name" value="PAS"/>
</dbReference>
<dbReference type="InterPro" id="IPR036890">
    <property type="entry name" value="HATPase_C_sf"/>
</dbReference>
<dbReference type="InterPro" id="IPR036097">
    <property type="entry name" value="HisK_dim/P_sf"/>
</dbReference>
<evidence type="ECO:0000313" key="7">
    <source>
        <dbReference type="EMBL" id="CCH00494.1"/>
    </source>
</evidence>
<dbReference type="PRINTS" id="PR00344">
    <property type="entry name" value="BCTRLSENSOR"/>
</dbReference>
<keyword evidence="4" id="KW-0808">Transferase</keyword>
<keyword evidence="8" id="KW-1185">Reference proteome</keyword>
<proteinExistence type="predicted"/>
<dbReference type="Pfam" id="PF02518">
    <property type="entry name" value="HATPase_c"/>
    <property type="match status" value="1"/>
</dbReference>
<evidence type="ECO:0000256" key="3">
    <source>
        <dbReference type="ARBA" id="ARBA00022553"/>
    </source>
</evidence>
<dbReference type="InterPro" id="IPR005467">
    <property type="entry name" value="His_kinase_dom"/>
</dbReference>
<evidence type="ECO:0000256" key="1">
    <source>
        <dbReference type="ARBA" id="ARBA00000085"/>
    </source>
</evidence>
<accession>I0K8P1</accession>
<dbReference type="CDD" id="cd00130">
    <property type="entry name" value="PAS"/>
    <property type="match status" value="1"/>
</dbReference>
<dbReference type="PANTHER" id="PTHR43304">
    <property type="entry name" value="PHYTOCHROME-LIKE PROTEIN CPH1"/>
    <property type="match status" value="1"/>
</dbReference>
<feature type="domain" description="Histidine kinase" evidence="6">
    <location>
        <begin position="407"/>
        <end position="636"/>
    </location>
</feature>
<evidence type="ECO:0000259" key="6">
    <source>
        <dbReference type="PROSITE" id="PS50109"/>
    </source>
</evidence>
<dbReference type="Gene3D" id="1.10.287.130">
    <property type="match status" value="1"/>
</dbReference>
<dbReference type="InterPro" id="IPR004358">
    <property type="entry name" value="Sig_transdc_His_kin-like_C"/>
</dbReference>
<dbReference type="InterPro" id="IPR013656">
    <property type="entry name" value="PAS_4"/>
</dbReference>
<dbReference type="Gene3D" id="3.30.450.20">
    <property type="entry name" value="PAS domain"/>
    <property type="match status" value="3"/>
</dbReference>
<dbReference type="PROSITE" id="PS50109">
    <property type="entry name" value="HIS_KIN"/>
    <property type="match status" value="1"/>
</dbReference>
<dbReference type="OrthoDB" id="927680at2"/>
<protein>
    <recommendedName>
        <fullName evidence="2">histidine kinase</fullName>
        <ecNumber evidence="2">2.7.13.3</ecNumber>
    </recommendedName>
</protein>
<dbReference type="InterPro" id="IPR052162">
    <property type="entry name" value="Sensor_kinase/Photoreceptor"/>
</dbReference>
<dbReference type="Pfam" id="PF00512">
    <property type="entry name" value="HisKA"/>
    <property type="match status" value="1"/>
</dbReference>
<dbReference type="InterPro" id="IPR035965">
    <property type="entry name" value="PAS-like_dom_sf"/>
</dbReference>
<dbReference type="PANTHER" id="PTHR43304:SF1">
    <property type="entry name" value="PAC DOMAIN-CONTAINING PROTEIN"/>
    <property type="match status" value="1"/>
</dbReference>
<dbReference type="SUPFAM" id="SSF47384">
    <property type="entry name" value="Homodimeric domain of signal transducing histidine kinase"/>
    <property type="match status" value="1"/>
</dbReference>
<dbReference type="Pfam" id="PF08448">
    <property type="entry name" value="PAS_4"/>
    <property type="match status" value="2"/>
</dbReference>
<dbReference type="Gene3D" id="3.30.565.10">
    <property type="entry name" value="Histidine kinase-like ATPase, C-terminal domain"/>
    <property type="match status" value="1"/>
</dbReference>
<dbReference type="HOGENOM" id="CLU_000445_114_71_10"/>
<dbReference type="Proteomes" id="UP000011058">
    <property type="component" value="Chromosome"/>
</dbReference>
<comment type="catalytic activity">
    <reaction evidence="1">
        <text>ATP + protein L-histidine = ADP + protein N-phospho-L-histidine.</text>
        <dbReference type="EC" id="2.7.13.3"/>
    </reaction>
</comment>
<dbReference type="eggNOG" id="COG4251">
    <property type="taxonomic scope" value="Bacteria"/>
</dbReference>
<dbReference type="InterPro" id="IPR003594">
    <property type="entry name" value="HATPase_dom"/>
</dbReference>
<reference evidence="7 8" key="1">
    <citation type="journal article" date="2012" name="J. Bacteriol.">
        <title>Genome Sequence of Fibrella aestuarina BUZ 2T, a Filamentous Marine Bacterium.</title>
        <authorList>
            <person name="Filippini M."/>
            <person name="Qi W."/>
            <person name="Blom J."/>
            <person name="Goesmann A."/>
            <person name="Smits T.H."/>
            <person name="Bagheri H.C."/>
        </authorList>
    </citation>
    <scope>NUCLEOTIDE SEQUENCE [LARGE SCALE GENOMIC DNA]</scope>
    <source>
        <strain evidence="8">BUZ 2T</strain>
    </source>
</reference>
<evidence type="ECO:0000256" key="5">
    <source>
        <dbReference type="ARBA" id="ARBA00022777"/>
    </source>
</evidence>
<dbReference type="SUPFAM" id="SSF55785">
    <property type="entry name" value="PYP-like sensor domain (PAS domain)"/>
    <property type="match status" value="3"/>
</dbReference>
<dbReference type="GO" id="GO:0000155">
    <property type="term" value="F:phosphorelay sensor kinase activity"/>
    <property type="evidence" value="ECO:0007669"/>
    <property type="project" value="InterPro"/>
</dbReference>
<dbReference type="InterPro" id="IPR003661">
    <property type="entry name" value="HisK_dim/P_dom"/>
</dbReference>
<evidence type="ECO:0000256" key="4">
    <source>
        <dbReference type="ARBA" id="ARBA00022679"/>
    </source>
</evidence>
<sequence length="638" mass="71569">MSTSTSSLRSGDAQQLLDKAITAIAALEAVRDESGQIIDFRYTIVNQQVEQWSGLSASQIEGQRLLTLFPGTKRSGLFDRWVRVVETGEPIRFQEHYREGQTDVWYDTQAVRQGDGLIESFSDITTLKAAELSRQQDTDQLQQLIDTLPSMLAISEAVRDEEGRVIDFRVLSANQAALALFNRTPDQLINKLVSEVFPYDQHNGVFAGYVHTVTTGEPQQLEVPIDTPKGREWFDIRIKLLSPERLSVSALNITQLKEAQLLNQHQADTLWQVMNTAPTAIVQHDAIRDEQGNIIDFRMTMINQVAADWLGGSPDAFTNTPLSARFPGVQQTSVFTRYCRVIETGEPTRFERLLNGIWYDFSVAKSGDGCLVVAIDVTQNHQQRQKLAATNTELIRSNDNLAQFAYVASHDLQEPLRKIQSFGDVLNNQFGHQLSHDGLDLLLRMQAAANRMSLLIKDLLDYSRISTHKDSFGQLSLDKLVQEALDDLYVVIEETKAVIDVPSLPTITGDYRQIKQLLQNLLSNALKFHKPDQPPHIVIRTQRITRAQLPTHATITSQASHFQEITVQDNGIGFDSKFADRIFQVFQRLHGRSKYPGTGVGLAICRKVAENHGGTITVKSETNQGSTFRLYLPESDVA</sequence>
<dbReference type="STRING" id="1166018.FAES_2485"/>
<name>I0K8P1_9BACT</name>
<dbReference type="AlphaFoldDB" id="I0K8P1"/>
<dbReference type="EMBL" id="HE796683">
    <property type="protein sequence ID" value="CCH00494.1"/>
    <property type="molecule type" value="Genomic_DNA"/>
</dbReference>
<dbReference type="SMART" id="SM00091">
    <property type="entry name" value="PAS"/>
    <property type="match status" value="3"/>
</dbReference>
<gene>
    <name evidence="7" type="ORF">FAES_2485</name>
</gene>
<dbReference type="EC" id="2.7.13.3" evidence="2"/>
<evidence type="ECO:0000313" key="8">
    <source>
        <dbReference type="Proteomes" id="UP000011058"/>
    </source>
</evidence>
<dbReference type="SUPFAM" id="SSF55874">
    <property type="entry name" value="ATPase domain of HSP90 chaperone/DNA topoisomerase II/histidine kinase"/>
    <property type="match status" value="1"/>
</dbReference>
<dbReference type="SMART" id="SM00387">
    <property type="entry name" value="HATPase_c"/>
    <property type="match status" value="1"/>
</dbReference>
<dbReference type="KEGG" id="fae:FAES_2485"/>
<dbReference type="RefSeq" id="WP_015331593.1">
    <property type="nucleotide sequence ID" value="NC_020054.1"/>
</dbReference>
<organism evidence="7 8">
    <name type="scientific">Fibrella aestuarina BUZ 2</name>
    <dbReference type="NCBI Taxonomy" id="1166018"/>
    <lineage>
        <taxon>Bacteria</taxon>
        <taxon>Pseudomonadati</taxon>
        <taxon>Bacteroidota</taxon>
        <taxon>Cytophagia</taxon>
        <taxon>Cytophagales</taxon>
        <taxon>Spirosomataceae</taxon>
        <taxon>Fibrella</taxon>
    </lineage>
</organism>
<keyword evidence="5 7" id="KW-0418">Kinase</keyword>